<sequence length="410" mass="46089">MMKGLQIFSAAILATTSAIVPSAYAIDASLNVGVEGRHFFEDAAYSQQTSNQLSTFIKPEFVWDDADNSQRVSFVPYYRYDAADDERSHGDIRELMWMHWQGPWEIRAGIGKVFWGVTESLHLVDVINQTDSVDAADGDEKLGQPMVHGIWLSDSGTFEAFVLPGFRERTFAGEEGRLRAPYVVNDDAIYQANAEQRHTDLALRWSRSIELMEYPLDLSVSLFRGTSRDPAYLPDIELIGVTPVVTALTPYYAIQNQAAATVQYSLEGWLLKTELLRREYNDPTLEDYSAAVSGFEYTLVGPFDSSMDLGLLLEYQYDERDASLTTSQNDIFAGMRFAFNDAASSEVLAGVTQDLDNAGSWSFFLEASTRLRSNMTIDVNAFLLGADTQDDLLYTLRRDDFVEVALNFYY</sequence>
<dbReference type="AlphaFoldDB" id="A0A160TDF7"/>
<proteinExistence type="predicted"/>
<dbReference type="EMBL" id="CZQC01000037">
    <property type="protein sequence ID" value="CUS41267.1"/>
    <property type="molecule type" value="Genomic_DNA"/>
</dbReference>
<gene>
    <name evidence="1" type="ORF">MGWOODY_Tha1493</name>
</gene>
<protein>
    <submittedName>
        <fullName evidence="1">Uncharacterized protein</fullName>
    </submittedName>
</protein>
<name>A0A160TDF7_9ZZZZ</name>
<organism evidence="1">
    <name type="scientific">hydrothermal vent metagenome</name>
    <dbReference type="NCBI Taxonomy" id="652676"/>
    <lineage>
        <taxon>unclassified sequences</taxon>
        <taxon>metagenomes</taxon>
        <taxon>ecological metagenomes</taxon>
    </lineage>
</organism>
<reference evidence="1" key="1">
    <citation type="submission" date="2015-10" db="EMBL/GenBank/DDBJ databases">
        <authorList>
            <person name="Gilbert D.G."/>
        </authorList>
    </citation>
    <scope>NUCLEOTIDE SEQUENCE</scope>
</reference>
<accession>A0A160TDF7</accession>
<evidence type="ECO:0000313" key="1">
    <source>
        <dbReference type="EMBL" id="CUS41267.1"/>
    </source>
</evidence>